<protein>
    <submittedName>
        <fullName evidence="2">Uncharacterized protein</fullName>
    </submittedName>
</protein>
<feature type="region of interest" description="Disordered" evidence="1">
    <location>
        <begin position="1"/>
        <end position="35"/>
    </location>
</feature>
<sequence length="108" mass="11284">MRASKRAMRIDADGMRDAREELTGREGAGHAAPGDGEAVVRLMLGGSVRARPDFAALRSIPLTDDSGRIAPARPRGPARETKGAGPSGVRIDARAGAALAPPTRKTMR</sequence>
<accession>A0A1I2XCW4</accession>
<dbReference type="STRING" id="582675.SAMN05192565_1389"/>
<gene>
    <name evidence="2" type="ORF">SAMN05192565_1389</name>
</gene>
<evidence type="ECO:0000313" key="3">
    <source>
        <dbReference type="Proteomes" id="UP000199229"/>
    </source>
</evidence>
<dbReference type="EMBL" id="FOPM01000038">
    <property type="protein sequence ID" value="SFH11305.1"/>
    <property type="molecule type" value="Genomic_DNA"/>
</dbReference>
<feature type="compositionally biased region" description="Basic and acidic residues" evidence="1">
    <location>
        <begin position="8"/>
        <end position="28"/>
    </location>
</feature>
<evidence type="ECO:0000313" key="2">
    <source>
        <dbReference type="EMBL" id="SFH11305.1"/>
    </source>
</evidence>
<dbReference type="AlphaFoldDB" id="A0A1I2XCW4"/>
<evidence type="ECO:0000256" key="1">
    <source>
        <dbReference type="SAM" id="MobiDB-lite"/>
    </source>
</evidence>
<reference evidence="3" key="1">
    <citation type="submission" date="2016-10" db="EMBL/GenBank/DDBJ databases">
        <authorList>
            <person name="Varghese N."/>
            <person name="Submissions S."/>
        </authorList>
    </citation>
    <scope>NUCLEOTIDE SEQUENCE [LARGE SCALE GENOMIC DNA]</scope>
    <source>
        <strain evidence="3">Gh-105</strain>
    </source>
</reference>
<feature type="region of interest" description="Disordered" evidence="1">
    <location>
        <begin position="61"/>
        <end position="108"/>
    </location>
</feature>
<dbReference type="Proteomes" id="UP000199229">
    <property type="component" value="Unassembled WGS sequence"/>
</dbReference>
<organism evidence="2 3">
    <name type="scientific">Methylobacterium gossipiicola</name>
    <dbReference type="NCBI Taxonomy" id="582675"/>
    <lineage>
        <taxon>Bacteria</taxon>
        <taxon>Pseudomonadati</taxon>
        <taxon>Pseudomonadota</taxon>
        <taxon>Alphaproteobacteria</taxon>
        <taxon>Hyphomicrobiales</taxon>
        <taxon>Methylobacteriaceae</taxon>
        <taxon>Methylobacterium</taxon>
    </lineage>
</organism>
<name>A0A1I2XCW4_9HYPH</name>
<proteinExistence type="predicted"/>
<keyword evidence="3" id="KW-1185">Reference proteome</keyword>